<organism evidence="1 2">
    <name type="scientific">Acinetobacter baumannii (strain 1295743)</name>
    <dbReference type="NCBI Taxonomy" id="1310613"/>
    <lineage>
        <taxon>Bacteria</taxon>
        <taxon>Pseudomonadati</taxon>
        <taxon>Pseudomonadota</taxon>
        <taxon>Gammaproteobacteria</taxon>
        <taxon>Moraxellales</taxon>
        <taxon>Moraxellaceae</taxon>
        <taxon>Acinetobacter</taxon>
        <taxon>Acinetobacter calcoaceticus/baumannii complex</taxon>
    </lineage>
</organism>
<reference evidence="1 2" key="1">
    <citation type="submission" date="2014-02" db="EMBL/GenBank/DDBJ databases">
        <title>Comparative genomics and transcriptomics to identify genetic mechanisms underlying the emergence of carbapenem resistant Acinetobacter baumannii (CRAb).</title>
        <authorList>
            <person name="Harris A.D."/>
            <person name="Johnson K.J."/>
            <person name="George J."/>
            <person name="Shefchek K."/>
            <person name="Daugherty S.C."/>
            <person name="Parankush S."/>
            <person name="Sadzewicz L."/>
            <person name="Tallon L."/>
            <person name="Sengamalay N."/>
            <person name="Hazen T.H."/>
            <person name="Rasko D.A."/>
        </authorList>
    </citation>
    <scope>NUCLEOTIDE SEQUENCE [LARGE SCALE GENOMIC DNA]</scope>
    <source>
        <strain evidence="1 2">1295743</strain>
    </source>
</reference>
<proteinExistence type="predicted"/>
<sequence>MDVVEEFYANENSETDQVQAELKAKSKVKLHQAENFVQGI</sequence>
<evidence type="ECO:0000313" key="2">
    <source>
        <dbReference type="Proteomes" id="UP000020595"/>
    </source>
</evidence>
<protein>
    <submittedName>
        <fullName evidence="1">Uncharacterized protein</fullName>
    </submittedName>
</protein>
<accession>A0A009IGW3</accession>
<dbReference type="AlphaFoldDB" id="A0A009IGW3"/>
<dbReference type="EMBL" id="JEWH01000069">
    <property type="protein sequence ID" value="EXB03879.1"/>
    <property type="molecule type" value="Genomic_DNA"/>
</dbReference>
<gene>
    <name evidence="1" type="ORF">J512_3690</name>
</gene>
<comment type="caution">
    <text evidence="1">The sequence shown here is derived from an EMBL/GenBank/DDBJ whole genome shotgun (WGS) entry which is preliminary data.</text>
</comment>
<dbReference type="PATRIC" id="fig|1310613.3.peg.3531"/>
<name>A0A009IGW3_ACIB9</name>
<dbReference type="Proteomes" id="UP000020595">
    <property type="component" value="Unassembled WGS sequence"/>
</dbReference>
<evidence type="ECO:0000313" key="1">
    <source>
        <dbReference type="EMBL" id="EXB03879.1"/>
    </source>
</evidence>